<feature type="transmembrane region" description="Helical" evidence="1">
    <location>
        <begin position="58"/>
        <end position="79"/>
    </location>
</feature>
<dbReference type="RefSeq" id="WP_072362380.1">
    <property type="nucleotide sequence ID" value="NZ_CP139972.1"/>
</dbReference>
<gene>
    <name evidence="2" type="ORF">SAMN05661012_03355</name>
    <name evidence="3" type="ORF">SR876_01155</name>
</gene>
<evidence type="ECO:0000313" key="4">
    <source>
        <dbReference type="Proteomes" id="UP000183788"/>
    </source>
</evidence>
<evidence type="ECO:0000313" key="2">
    <source>
        <dbReference type="EMBL" id="SFW66742.1"/>
    </source>
</evidence>
<organism evidence="2 4">
    <name type="scientific">Chitinophaga sancti</name>
    <dbReference type="NCBI Taxonomy" id="1004"/>
    <lineage>
        <taxon>Bacteria</taxon>
        <taxon>Pseudomonadati</taxon>
        <taxon>Bacteroidota</taxon>
        <taxon>Chitinophagia</taxon>
        <taxon>Chitinophagales</taxon>
        <taxon>Chitinophagaceae</taxon>
        <taxon>Chitinophaga</taxon>
    </lineage>
</organism>
<sequence>MRFEKVVILLSYLPVCGAAALAMAVYRKSDRALKMFCIYVLFSTVILLLSLVLSQNRINNMILLHVYCPAGFLLLAYFYKRLLNNAVNKELFPVLALLFVAFSLVNSIFFQNIFTFNSYALTTESILIIILTLFTFLVSLHRNSTSLVIRTNLNTVNWINSGLLLYHSSTLLLFYLSNYLTKFYSLNFNLNIWLLHSVVSVIMYSCFIVGLWKQLKTCP</sequence>
<feature type="transmembrane region" description="Helical" evidence="1">
    <location>
        <begin position="6"/>
        <end position="26"/>
    </location>
</feature>
<evidence type="ECO:0000313" key="5">
    <source>
        <dbReference type="Proteomes" id="UP001326715"/>
    </source>
</evidence>
<dbReference type="Proteomes" id="UP000183788">
    <property type="component" value="Unassembled WGS sequence"/>
</dbReference>
<dbReference type="STRING" id="1004.SAMN05661012_03355"/>
<evidence type="ECO:0000256" key="1">
    <source>
        <dbReference type="SAM" id="Phobius"/>
    </source>
</evidence>
<keyword evidence="1" id="KW-1133">Transmembrane helix</keyword>
<reference evidence="3 5" key="2">
    <citation type="submission" date="2023-11" db="EMBL/GenBank/DDBJ databases">
        <title>MicrobeMod: A computational toolkit for identifying prokaryotic methylation and restriction-modification with nanopore sequencing.</title>
        <authorList>
            <person name="Crits-Christoph A."/>
            <person name="Kang S.C."/>
            <person name="Lee H."/>
            <person name="Ostrov N."/>
        </authorList>
    </citation>
    <scope>NUCLEOTIDE SEQUENCE [LARGE SCALE GENOMIC DNA]</scope>
    <source>
        <strain evidence="3 5">ATCC 23090</strain>
    </source>
</reference>
<feature type="transmembrane region" description="Helical" evidence="1">
    <location>
        <begin position="158"/>
        <end position="180"/>
    </location>
</feature>
<dbReference type="AlphaFoldDB" id="A0A1K1R561"/>
<name>A0A1K1R561_9BACT</name>
<feature type="transmembrane region" description="Helical" evidence="1">
    <location>
        <begin position="116"/>
        <end position="138"/>
    </location>
</feature>
<dbReference type="Proteomes" id="UP001326715">
    <property type="component" value="Chromosome"/>
</dbReference>
<evidence type="ECO:0000313" key="3">
    <source>
        <dbReference type="EMBL" id="WQG90088.1"/>
    </source>
</evidence>
<dbReference type="EMBL" id="CP140154">
    <property type="protein sequence ID" value="WQG90088.1"/>
    <property type="molecule type" value="Genomic_DNA"/>
</dbReference>
<accession>A0A1K1R561</accession>
<feature type="transmembrane region" description="Helical" evidence="1">
    <location>
        <begin position="33"/>
        <end position="52"/>
    </location>
</feature>
<dbReference type="EMBL" id="FPIZ01000010">
    <property type="protein sequence ID" value="SFW66742.1"/>
    <property type="molecule type" value="Genomic_DNA"/>
</dbReference>
<keyword evidence="5" id="KW-1185">Reference proteome</keyword>
<keyword evidence="1" id="KW-0812">Transmembrane</keyword>
<keyword evidence="1" id="KW-0472">Membrane</keyword>
<feature type="transmembrane region" description="Helical" evidence="1">
    <location>
        <begin position="192"/>
        <end position="212"/>
    </location>
</feature>
<protein>
    <submittedName>
        <fullName evidence="2">Uncharacterized protein</fullName>
    </submittedName>
</protein>
<proteinExistence type="predicted"/>
<dbReference type="OrthoDB" id="651989at2"/>
<feature type="transmembrane region" description="Helical" evidence="1">
    <location>
        <begin position="91"/>
        <end position="110"/>
    </location>
</feature>
<reference evidence="2 4" key="1">
    <citation type="submission" date="2016-11" db="EMBL/GenBank/DDBJ databases">
        <authorList>
            <person name="Jaros S."/>
            <person name="Januszkiewicz K."/>
            <person name="Wedrychowicz H."/>
        </authorList>
    </citation>
    <scope>NUCLEOTIDE SEQUENCE [LARGE SCALE GENOMIC DNA]</scope>
    <source>
        <strain evidence="2 4">DSM 784</strain>
    </source>
</reference>